<keyword evidence="5 6" id="KW-0408">Iron</keyword>
<dbReference type="Pfam" id="PF13442">
    <property type="entry name" value="Cytochrome_CBB3"/>
    <property type="match status" value="2"/>
</dbReference>
<dbReference type="InterPro" id="IPR036909">
    <property type="entry name" value="Cyt_c-like_dom_sf"/>
</dbReference>
<dbReference type="AlphaFoldDB" id="E1YMG8"/>
<feature type="transmembrane region" description="Helical" evidence="7">
    <location>
        <begin position="184"/>
        <end position="205"/>
    </location>
</feature>
<dbReference type="EMBL" id="FR695879">
    <property type="protein sequence ID" value="CBX31762.1"/>
    <property type="molecule type" value="Genomic_DNA"/>
</dbReference>
<feature type="domain" description="Cytochrome c" evidence="8">
    <location>
        <begin position="338"/>
        <end position="421"/>
    </location>
</feature>
<dbReference type="PANTHER" id="PTHR37823">
    <property type="entry name" value="CYTOCHROME C-553-LIKE"/>
    <property type="match status" value="1"/>
</dbReference>
<feature type="transmembrane region" description="Helical" evidence="7">
    <location>
        <begin position="20"/>
        <end position="48"/>
    </location>
</feature>
<feature type="transmembrane region" description="Helical" evidence="7">
    <location>
        <begin position="69"/>
        <end position="89"/>
    </location>
</feature>
<evidence type="ECO:0000313" key="9">
    <source>
        <dbReference type="EMBL" id="CBX31762.1"/>
    </source>
</evidence>
<dbReference type="PANTHER" id="PTHR37823:SF4">
    <property type="entry name" value="MENAQUINOL-CYTOCHROME C REDUCTASE CYTOCHROME B_C SUBUNIT"/>
    <property type="match status" value="1"/>
</dbReference>
<dbReference type="Gene3D" id="1.10.760.10">
    <property type="entry name" value="Cytochrome c-like domain"/>
    <property type="match status" value="2"/>
</dbReference>
<feature type="transmembrane region" description="Helical" evidence="7">
    <location>
        <begin position="101"/>
        <end position="123"/>
    </location>
</feature>
<keyword evidence="3 6" id="KW-0479">Metal-binding</keyword>
<accession>E1YMG8</accession>
<evidence type="ECO:0000256" key="1">
    <source>
        <dbReference type="ARBA" id="ARBA00022448"/>
    </source>
</evidence>
<feature type="transmembrane region" description="Helical" evidence="7">
    <location>
        <begin position="281"/>
        <end position="298"/>
    </location>
</feature>
<keyword evidence="4" id="KW-0249">Electron transport</keyword>
<evidence type="ECO:0000256" key="5">
    <source>
        <dbReference type="ARBA" id="ARBA00023004"/>
    </source>
</evidence>
<evidence type="ECO:0000256" key="4">
    <source>
        <dbReference type="ARBA" id="ARBA00022982"/>
    </source>
</evidence>
<feature type="transmembrane region" description="Helical" evidence="7">
    <location>
        <begin position="135"/>
        <end position="157"/>
    </location>
</feature>
<evidence type="ECO:0000256" key="3">
    <source>
        <dbReference type="ARBA" id="ARBA00022723"/>
    </source>
</evidence>
<organism evidence="9">
    <name type="scientific">uncultured Desulfobacterium sp</name>
    <dbReference type="NCBI Taxonomy" id="201089"/>
    <lineage>
        <taxon>Bacteria</taxon>
        <taxon>Pseudomonadati</taxon>
        <taxon>Thermodesulfobacteriota</taxon>
        <taxon>Desulfobacteria</taxon>
        <taxon>Desulfobacterales</taxon>
        <taxon>Desulfobacteriaceae</taxon>
        <taxon>Desulfobacterium</taxon>
        <taxon>environmental samples</taxon>
    </lineage>
</organism>
<sequence length="521" mass="58692">MNELFDILLKKPLSDVFLHSLLFVAFALHILFVLFALGTAIIALYYFVHTWWGGRLNEVRWDKEILRTFLAHKSLAVVLGVGPLLLIQIGSSVPFFTGINLFAPFWLLIIPFLIIAFLSFDALGHKIYVHHYRHLIFGVVALILLLAVPGIFVAVLVTSENSDKLTTIIAHGYRLSDPMAYHWLFRYLHVLGASLLFGAAFHYFFSTKDEREKKSSLLKWIVASILIQFILGIILYSSLLEKPDNITNNFLFIGITAAAVLLWLIFSIINKSGILSIKATLPILMGILIPMLLARQFIQDKEFIPLDRQLQTNAHAYQKILQPYHREALDKYKSDIDVVYDNGETIYSKSCAFCHGGNMDGNGSEARNLSIPPEDITAIRTTRKYLHTILAGGISGSAMPYFTVFDRYKLDSLIDYLDKKYSVLSLPEPLPVKISDSALQQARKVYNETCAQCHGVDGRVTALSKGFQPPPPDFTVYSLSPERAFDIITSGYSGTVMYPFSNLPEDVCWGLVKIINDKRTK</sequence>
<dbReference type="GO" id="GO:0046872">
    <property type="term" value="F:metal ion binding"/>
    <property type="evidence" value="ECO:0007669"/>
    <property type="project" value="UniProtKB-KW"/>
</dbReference>
<dbReference type="PROSITE" id="PS51007">
    <property type="entry name" value="CYTC"/>
    <property type="match status" value="1"/>
</dbReference>
<keyword evidence="7" id="KW-0812">Transmembrane</keyword>
<name>E1YMG8_9BACT</name>
<keyword evidence="7" id="KW-1133">Transmembrane helix</keyword>
<dbReference type="InterPro" id="IPR009056">
    <property type="entry name" value="Cyt_c-like_dom"/>
</dbReference>
<protein>
    <recommendedName>
        <fullName evidence="8">Cytochrome c domain-containing protein</fullName>
    </recommendedName>
</protein>
<evidence type="ECO:0000256" key="6">
    <source>
        <dbReference type="PROSITE-ProRule" id="PRU00433"/>
    </source>
</evidence>
<feature type="transmembrane region" description="Helical" evidence="7">
    <location>
        <begin position="250"/>
        <end position="269"/>
    </location>
</feature>
<dbReference type="SUPFAM" id="SSF46626">
    <property type="entry name" value="Cytochrome c"/>
    <property type="match status" value="2"/>
</dbReference>
<gene>
    <name evidence="9" type="ORF">N47_N25870</name>
</gene>
<dbReference type="InterPro" id="IPR051811">
    <property type="entry name" value="Cytochrome_c550/c551-like"/>
</dbReference>
<evidence type="ECO:0000256" key="2">
    <source>
        <dbReference type="ARBA" id="ARBA00022617"/>
    </source>
</evidence>
<evidence type="ECO:0000256" key="7">
    <source>
        <dbReference type="SAM" id="Phobius"/>
    </source>
</evidence>
<proteinExistence type="predicted"/>
<evidence type="ECO:0000259" key="8">
    <source>
        <dbReference type="PROSITE" id="PS51007"/>
    </source>
</evidence>
<dbReference type="GO" id="GO:0009055">
    <property type="term" value="F:electron transfer activity"/>
    <property type="evidence" value="ECO:0007669"/>
    <property type="project" value="InterPro"/>
</dbReference>
<dbReference type="GO" id="GO:0020037">
    <property type="term" value="F:heme binding"/>
    <property type="evidence" value="ECO:0007669"/>
    <property type="project" value="InterPro"/>
</dbReference>
<feature type="transmembrane region" description="Helical" evidence="7">
    <location>
        <begin position="217"/>
        <end position="238"/>
    </location>
</feature>
<keyword evidence="7" id="KW-0472">Membrane</keyword>
<keyword evidence="2 6" id="KW-0349">Heme</keyword>
<reference evidence="9" key="1">
    <citation type="journal article" date="2011" name="Environ. Microbiol.">
        <title>Genomic insights into the metabolic potential of the polycyclic aromatic hydrocarbon degrading sulfate-reducing Deltaproteobacterium N47.</title>
        <authorList>
            <person name="Bergmann F."/>
            <person name="Selesi D."/>
            <person name="Weinmaier T."/>
            <person name="Tischler P."/>
            <person name="Rattei T."/>
            <person name="Meckenstock R.U."/>
        </authorList>
    </citation>
    <scope>NUCLEOTIDE SEQUENCE</scope>
</reference>
<keyword evidence="1" id="KW-0813">Transport</keyword>